<organism evidence="3 4">
    <name type="scientific">Paenibacillus sambharensis</name>
    <dbReference type="NCBI Taxonomy" id="1803190"/>
    <lineage>
        <taxon>Bacteria</taxon>
        <taxon>Bacillati</taxon>
        <taxon>Bacillota</taxon>
        <taxon>Bacilli</taxon>
        <taxon>Bacillales</taxon>
        <taxon>Paenibacillaceae</taxon>
        <taxon>Paenibacillus</taxon>
    </lineage>
</organism>
<evidence type="ECO:0000259" key="2">
    <source>
        <dbReference type="Pfam" id="PF12760"/>
    </source>
</evidence>
<evidence type="ECO:0000313" key="3">
    <source>
        <dbReference type="EMBL" id="PZD95779.1"/>
    </source>
</evidence>
<accession>A0A2W1LAN7</accession>
<comment type="caution">
    <text evidence="3">The sequence shown here is derived from an EMBL/GenBank/DDBJ whole genome shotgun (WGS) entry which is preliminary data.</text>
</comment>
<dbReference type="InterPro" id="IPR024442">
    <property type="entry name" value="Transposase_Zn_ribbon"/>
</dbReference>
<dbReference type="OrthoDB" id="9769409at2"/>
<dbReference type="Proteomes" id="UP000249522">
    <property type="component" value="Unassembled WGS sequence"/>
</dbReference>
<sequence>MISLSVFMKEYGDETNCRSMLERIRWPDGFCCPRCDFSYYYYIGTRGLYQCLECGAQTSVTSGTMMHRTRLPLSYWLYVVHNIAAGHIITAAELSKVLGVQYRSAYRLLHTARIMMSKLNGVKSLQYITNERVSAVIMQDRQPPNTQDTSLPHDKTRSPDYPDHTLPCGNIADGSIGEANSEEKLATKVDQAEGVYSNVSSNVSSNICSKQPTSTVSGWKDAAFSAQLEPAVRRAQNSFIRQAHQFVKRSYGHKVTMRYFHLYCQEYYFRIMRRSTFKMRWSLLLAKLVGIMPAY</sequence>
<protein>
    <recommendedName>
        <fullName evidence="2">Transposase zinc-ribbon domain-containing protein</fullName>
    </recommendedName>
</protein>
<keyword evidence="4" id="KW-1185">Reference proteome</keyword>
<evidence type="ECO:0000313" key="4">
    <source>
        <dbReference type="Proteomes" id="UP000249522"/>
    </source>
</evidence>
<name>A0A2W1LAN7_9BACL</name>
<evidence type="ECO:0000256" key="1">
    <source>
        <dbReference type="SAM" id="MobiDB-lite"/>
    </source>
</evidence>
<dbReference type="AlphaFoldDB" id="A0A2W1LAN7"/>
<dbReference type="Pfam" id="PF12760">
    <property type="entry name" value="Zn_ribbon_IS1595"/>
    <property type="match status" value="1"/>
</dbReference>
<dbReference type="EMBL" id="QKRB01000043">
    <property type="protein sequence ID" value="PZD95779.1"/>
    <property type="molecule type" value="Genomic_DNA"/>
</dbReference>
<reference evidence="3 4" key="1">
    <citation type="submission" date="2018-06" db="EMBL/GenBank/DDBJ databases">
        <title>Paenibacillus imtechensis sp. nov.</title>
        <authorList>
            <person name="Pinnaka A.K."/>
            <person name="Singh H."/>
            <person name="Kaur M."/>
        </authorList>
    </citation>
    <scope>NUCLEOTIDE SEQUENCE [LARGE SCALE GENOMIC DNA]</scope>
    <source>
        <strain evidence="3 4">SMB1</strain>
    </source>
</reference>
<dbReference type="RefSeq" id="WP_111146525.1">
    <property type="nucleotide sequence ID" value="NZ_QKRB01000043.1"/>
</dbReference>
<feature type="compositionally biased region" description="Basic and acidic residues" evidence="1">
    <location>
        <begin position="151"/>
        <end position="162"/>
    </location>
</feature>
<feature type="region of interest" description="Disordered" evidence="1">
    <location>
        <begin position="138"/>
        <end position="162"/>
    </location>
</feature>
<proteinExistence type="predicted"/>
<feature type="domain" description="Transposase zinc-ribbon" evidence="2">
    <location>
        <begin position="12"/>
        <end position="57"/>
    </location>
</feature>
<gene>
    <name evidence="3" type="ORF">DNH61_09990</name>
</gene>